<dbReference type="RefSeq" id="WP_160627523.1">
    <property type="nucleotide sequence ID" value="NZ_CP047593.1"/>
</dbReference>
<dbReference type="GO" id="GO:0016020">
    <property type="term" value="C:membrane"/>
    <property type="evidence" value="ECO:0007669"/>
    <property type="project" value="InterPro"/>
</dbReference>
<proteinExistence type="predicted"/>
<evidence type="ECO:0000313" key="3">
    <source>
        <dbReference type="EMBL" id="QHI68828.1"/>
    </source>
</evidence>
<evidence type="ECO:0000313" key="4">
    <source>
        <dbReference type="Proteomes" id="UP000464954"/>
    </source>
</evidence>
<dbReference type="Proteomes" id="UP000464954">
    <property type="component" value="Chromosome"/>
</dbReference>
<keyword evidence="1" id="KW-0812">Transmembrane</keyword>
<gene>
    <name evidence="3" type="ORF">GT409_04975</name>
</gene>
<protein>
    <submittedName>
        <fullName evidence="3">EamA family transporter</fullName>
    </submittedName>
</protein>
<name>A0A6P1M9R8_9BACT</name>
<feature type="transmembrane region" description="Helical" evidence="1">
    <location>
        <begin position="226"/>
        <end position="245"/>
    </location>
</feature>
<keyword evidence="1" id="KW-1133">Transmembrane helix</keyword>
<keyword evidence="4" id="KW-1185">Reference proteome</keyword>
<dbReference type="EMBL" id="CP047593">
    <property type="protein sequence ID" value="QHI68828.1"/>
    <property type="molecule type" value="Genomic_DNA"/>
</dbReference>
<reference evidence="3 4" key="1">
    <citation type="submission" date="2020-01" db="EMBL/GenBank/DDBJ databases">
        <title>Ponticoccus aerotolerans gen. nov., sp. nov., an anaerobic bacterium and proposal of Ponticoccusceae fam. nov., Ponticoccusles ord. nov. and Ponticoccuse classis nov. in the phylum Kiritimatiellaeota.</title>
        <authorList>
            <person name="Zhou L.Y."/>
            <person name="Du Z.J."/>
        </authorList>
    </citation>
    <scope>NUCLEOTIDE SEQUENCE [LARGE SCALE GENOMIC DNA]</scope>
    <source>
        <strain evidence="3 4">S-5007</strain>
    </source>
</reference>
<dbReference type="Gene3D" id="1.10.3730.20">
    <property type="match status" value="1"/>
</dbReference>
<feature type="transmembrane region" description="Helical" evidence="1">
    <location>
        <begin position="282"/>
        <end position="299"/>
    </location>
</feature>
<dbReference type="KEGG" id="taer:GT409_04975"/>
<dbReference type="InterPro" id="IPR037185">
    <property type="entry name" value="EmrE-like"/>
</dbReference>
<dbReference type="PANTHER" id="PTHR22911:SF137">
    <property type="entry name" value="SOLUTE CARRIER FAMILY 35 MEMBER G2-RELATED"/>
    <property type="match status" value="1"/>
</dbReference>
<evidence type="ECO:0000259" key="2">
    <source>
        <dbReference type="Pfam" id="PF00892"/>
    </source>
</evidence>
<evidence type="ECO:0000256" key="1">
    <source>
        <dbReference type="SAM" id="Phobius"/>
    </source>
</evidence>
<dbReference type="Pfam" id="PF00892">
    <property type="entry name" value="EamA"/>
    <property type="match status" value="1"/>
</dbReference>
<dbReference type="InterPro" id="IPR000620">
    <property type="entry name" value="EamA_dom"/>
</dbReference>
<feature type="transmembrane region" description="Helical" evidence="1">
    <location>
        <begin position="160"/>
        <end position="177"/>
    </location>
</feature>
<dbReference type="SUPFAM" id="SSF103481">
    <property type="entry name" value="Multidrug resistance efflux transporter EmrE"/>
    <property type="match status" value="2"/>
</dbReference>
<feature type="domain" description="EamA" evidence="2">
    <location>
        <begin position="2"/>
        <end position="144"/>
    </location>
</feature>
<dbReference type="PANTHER" id="PTHR22911">
    <property type="entry name" value="ACYL-MALONYL CONDENSING ENZYME-RELATED"/>
    <property type="match status" value="1"/>
</dbReference>
<feature type="transmembrane region" description="Helical" evidence="1">
    <location>
        <begin position="197"/>
        <end position="214"/>
    </location>
</feature>
<organism evidence="3 4">
    <name type="scientific">Tichowtungia aerotolerans</name>
    <dbReference type="NCBI Taxonomy" id="2697043"/>
    <lineage>
        <taxon>Bacteria</taxon>
        <taxon>Pseudomonadati</taxon>
        <taxon>Kiritimatiellota</taxon>
        <taxon>Tichowtungiia</taxon>
        <taxon>Tichowtungiales</taxon>
        <taxon>Tichowtungiaceae</taxon>
        <taxon>Tichowtungia</taxon>
    </lineage>
</organism>
<feature type="transmembrane region" description="Helical" evidence="1">
    <location>
        <begin position="31"/>
        <end position="55"/>
    </location>
</feature>
<keyword evidence="1" id="KW-0472">Membrane</keyword>
<accession>A0A6P1M9R8</accession>
<dbReference type="AlphaFoldDB" id="A0A6P1M9R8"/>
<feature type="transmembrane region" description="Helical" evidence="1">
    <location>
        <begin position="129"/>
        <end position="148"/>
    </location>
</feature>
<feature type="transmembrane region" description="Helical" evidence="1">
    <location>
        <begin position="75"/>
        <end position="94"/>
    </location>
</feature>
<feature type="transmembrane region" description="Helical" evidence="1">
    <location>
        <begin position="251"/>
        <end position="275"/>
    </location>
</feature>
<sequence>MLWIALGLISSVLLGFYDVCKKHALNHNAVLPVLFFSTLASFLPMLAVLGGMHWAPEMMEQSCFYLPEATPAQHLHLFAKSFIIFISWTLAYFAMKHLPISIVSPVRASGPVWTLIGALLLFHERPEPMQWAGMAVVFLSYFAFSLIGRKEGVDFHRSRWILFIFLATLVGTLSALYDKYLLQQQGYAPMLVQFWFAFYNMILFGLTVLLFWLPNRSKTTPFKWRWSIPLIGLLLTSADLIYFHAVRNPASLIVVLSILRRSSVVVSFTVGSLLFGDVNRRMKAWALAGVLIGVVLIILS</sequence>